<dbReference type="InterPro" id="IPR023828">
    <property type="entry name" value="Peptidase_S8_Ser-AS"/>
</dbReference>
<dbReference type="InterPro" id="IPR011049">
    <property type="entry name" value="Serralysin-like_metalloprot_C"/>
</dbReference>
<evidence type="ECO:0000256" key="8">
    <source>
        <dbReference type="ARBA" id="ARBA00023619"/>
    </source>
</evidence>
<dbReference type="InterPro" id="IPR010496">
    <property type="entry name" value="AL/BT2_dom"/>
</dbReference>
<feature type="active site" description="Charge relay system" evidence="10">
    <location>
        <position position="1483"/>
    </location>
</feature>
<dbReference type="InterPro" id="IPR018247">
    <property type="entry name" value="EF_Hand_1_Ca_BS"/>
</dbReference>
<evidence type="ECO:0000256" key="2">
    <source>
        <dbReference type="ARBA" id="ARBA00022670"/>
    </source>
</evidence>
<evidence type="ECO:0000256" key="4">
    <source>
        <dbReference type="ARBA" id="ARBA00022801"/>
    </source>
</evidence>
<dbReference type="GO" id="GO:0005509">
    <property type="term" value="F:calcium ion binding"/>
    <property type="evidence" value="ECO:0007669"/>
    <property type="project" value="InterPro"/>
</dbReference>
<evidence type="ECO:0000313" key="15">
    <source>
        <dbReference type="Proteomes" id="UP001152797"/>
    </source>
</evidence>
<dbReference type="InterPro" id="IPR013783">
    <property type="entry name" value="Ig-like_fold"/>
</dbReference>
<keyword evidence="11" id="KW-0732">Signal</keyword>
<dbReference type="Proteomes" id="UP001152797">
    <property type="component" value="Unassembled WGS sequence"/>
</dbReference>
<dbReference type="GO" id="GO:0020037">
    <property type="term" value="F:heme binding"/>
    <property type="evidence" value="ECO:0007669"/>
    <property type="project" value="InterPro"/>
</dbReference>
<dbReference type="GO" id="GO:0009055">
    <property type="term" value="F:electron transfer activity"/>
    <property type="evidence" value="ECO:0007669"/>
    <property type="project" value="InterPro"/>
</dbReference>
<dbReference type="Gene3D" id="2.150.10.10">
    <property type="entry name" value="Serralysin-like metalloprotease, C-terminal"/>
    <property type="match status" value="1"/>
</dbReference>
<dbReference type="EC" id="3.4.21.62" evidence="8"/>
<reference evidence="13" key="1">
    <citation type="submission" date="2022-10" db="EMBL/GenBank/DDBJ databases">
        <authorList>
            <person name="Chen Y."/>
            <person name="Dougan E. K."/>
            <person name="Chan C."/>
            <person name="Rhodes N."/>
            <person name="Thang M."/>
        </authorList>
    </citation>
    <scope>NUCLEOTIDE SEQUENCE</scope>
</reference>
<keyword evidence="1 9" id="KW-0349">Heme</keyword>
<dbReference type="PROSITE" id="PS00330">
    <property type="entry name" value="HEMOLYSIN_CALCIUM"/>
    <property type="match status" value="2"/>
</dbReference>
<organism evidence="13">
    <name type="scientific">Cladocopium goreaui</name>
    <dbReference type="NCBI Taxonomy" id="2562237"/>
    <lineage>
        <taxon>Eukaryota</taxon>
        <taxon>Sar</taxon>
        <taxon>Alveolata</taxon>
        <taxon>Dinophyceae</taxon>
        <taxon>Suessiales</taxon>
        <taxon>Symbiodiniaceae</taxon>
        <taxon>Cladocopium</taxon>
    </lineage>
</organism>
<evidence type="ECO:0000256" key="3">
    <source>
        <dbReference type="ARBA" id="ARBA00022723"/>
    </source>
</evidence>
<dbReference type="SUPFAM" id="SSF48371">
    <property type="entry name" value="ARM repeat"/>
    <property type="match status" value="1"/>
</dbReference>
<dbReference type="Pfam" id="PF00082">
    <property type="entry name" value="Peptidase_S8"/>
    <property type="match status" value="1"/>
</dbReference>
<dbReference type="Gene3D" id="2.60.120.560">
    <property type="entry name" value="Exo-inulinase, domain 1"/>
    <property type="match status" value="1"/>
</dbReference>
<dbReference type="Gene3D" id="1.10.760.10">
    <property type="entry name" value="Cytochrome c-like domain"/>
    <property type="match status" value="1"/>
</dbReference>
<dbReference type="SUPFAM" id="SSF51120">
    <property type="entry name" value="beta-Roll"/>
    <property type="match status" value="1"/>
</dbReference>
<dbReference type="PROSITE" id="PS00018">
    <property type="entry name" value="EF_HAND_1"/>
    <property type="match status" value="1"/>
</dbReference>
<dbReference type="InterPro" id="IPR011042">
    <property type="entry name" value="6-blade_b-propeller_TolB-like"/>
</dbReference>
<evidence type="ECO:0000313" key="14">
    <source>
        <dbReference type="EMBL" id="CAL4759142.1"/>
    </source>
</evidence>
<dbReference type="PROSITE" id="PS00137">
    <property type="entry name" value="SUBTILASE_HIS"/>
    <property type="match status" value="1"/>
</dbReference>
<dbReference type="SUPFAM" id="SSF52743">
    <property type="entry name" value="Subtilisin-like"/>
    <property type="match status" value="1"/>
</dbReference>
<dbReference type="EMBL" id="CAMXCT030000001">
    <property type="protein sequence ID" value="CAL4759142.1"/>
    <property type="molecule type" value="Genomic_DNA"/>
</dbReference>
<dbReference type="InterPro" id="IPR016024">
    <property type="entry name" value="ARM-type_fold"/>
</dbReference>
<sequence length="2640" mass="280345">MSTAMKQLLATLALLLLIPAAATAQDFESLFNGTDLSGWAGKPEFWSVKDGAIFGQTTEENPTEGNTFLVWQGGEVGDFVFKTKVRFSGNNSGVQYRSELVGEPENFVVKGYQADLHPSPDYFGMLYAEKWRGIVAQRFQRVVVGADGEPKVVGEVGDKNQQLVDKEWNELTITAVGNRLIHQVNGVTTMDLTDNHPEAKQKGILALQLHAGDPMTVEFKDIELRHLEGKDAEATLDAVTEKAGNKATPVDRIKAAKGFKVELLYSVPGDEQGSWVNLCTDNKGRLLVSDQFGGMYRITPPPVGEVLDASDIQPVPADIRAVNGMVWAFDALYVGVNDYEKKIPSGLYRLTDSDGDDQLDKVELLREMDARGDHGVHAVVPSPDGKSLFLITGNNARLTELAETSQVPQVWGEDHLLPSFPDGRGHNRGVLAPGGIIYRVDPEGKNFEAYANGFRNVFDAAFNHDGELFTFDADMEYDFNTPWYRPTRICHVTSGAEFGWRNGAGKRPTFYADNVPGILDIGPGSPTGATFGYGAKFPAKYQNAFYALDWSWGKLYAIHLEPDGSTYKGTKEEFVTGAPLPITDAIIHPDDGAMYFTIGGRRVQSGLYRVTYVGDESTAPVEAVVNESEARATRHALEAFHGHQDPAAIEAAWPYLADPDRFIRWAARIAIEHQPVETWADKALTESNPEIQVEALLALARVTGVCPLHRAEATPPVDTEMRDKLLAAILAIDLPSLDLRSQLTLQRTLQIVLTRFGRPDDATIQSLITALDPLFPSDSAELNWLLCETLAWAQSPTVADKALALIESAPTQEEQVQYARSIRMLTSGWTDELHMAYFDWFLKAANYRGGASFDKFIEFIRDDAVASLSESQKESLKEVLAKKPEKKSALENLGAIFADREETQWTLDELSQAASDSLKDRDFENGRKMFAASGCYACHRFGNQGGMTGPDLTSAGRRYSPHDLLDQVINPSKVINDQFSAVSVITDEGLAHTGVVVNLNGDEITLNTDLTDPNERVSINRNSIEELIVSKTSPMPEGLFNRMTKDEILDLIAYLISAGECDLLPYRLSAKMGPTVVSCCKAVAQLSPGRQRLAGNAESRSGLCLVESLEARLVLTSSPVELLELSGPSLTEHMAIVAGDQEYVSNELVVSFRSTEAVTSIDDILGVADRPAFYDEFSFSSIEHLFSLNQGDSGELSLWHFSWTSDQDAVDYLDEFGSLTSAEWAAPNFVYESEMDFTPDDPDVGNQYHHTIMQNYAAWDTTTGSPNIVVAVTDSGFDWDHPDLDDNIWSNTDEIAGNGIDDDNNGYIDDIRGWDFVNNDNNPDESSSSSHGTHVAGIIGAEIDNATGVAGTAGNVTIMPLRIGSGPTSTRYAGAFTYAADNGAHIANTSFSVDSRVGDPVYRAALRYMYDTGVLHFNSAGNDDALNPLRQNMHESLFVASTNSVDGRSGFTNYGIGIDVSAPGSSVLSTVPDGNYGKKSGTSMAAPNAAGVAALIWSANPTWTRDQVAAQLLGTADNIDAMNPGYEGLLGSGRVNSNRALNEALAPPEIETVAELPASGGVLTESISTLTVELANIFDKTSIENISNWELRSDGADNIFGNADDYIIPLTLLTEYLIGTNDLEFSLGGPLAQEHYQFRAFSGGLTDPFGTALDGNSDGTAGDDFVVEFTVAAPDTTWDLQEPFGSLVSSFAANDYVLAVPTGTEFTSYLTGGQTLTFQATPASGSATLAVTVENSGGVLATATASVAGGSVSMQDIVLPSTDDYTIRVTSDLDTDFDLEVFRNATVELVDSADGSELAIDGSGLELGSVRFAAVGTTESGSDVDEYTVNLEAGPVDVIVAGIDGTDLSSATIELIGTDGTSVLIAASDQPLGVSAENYDQAILGYSISSPGQYTIRISSSDTGRYGLVVTEGISFDSEPNDTSDPIRQLDDALSAMGFLNVVPIDGNYVFNIDMTESSLSLSGDVSGEPLLAQAPGSLSSAIIGTVRAGLTSSTISFIGGSNIDVTETPGLFMPGNAPADFAAQLLFISAAVRDVAADVTSGQKAISSSGEFSVAGMNLELTNGTFAYEVSGLINDTLSIAGFGAVNESTDPGLIEVLPGLLRLTVPIEATVMLEEPTLGLLVNATLTGVAVGTVSLPTSQDASDFYTLDLVEGQTVTITTDTPFDTASGSILANLDPTLAIYNPLGGLVDTDDNSATDGRNASITFTATSTGTYRIDVGAVSGAGTYVLDVDVAPAVNISGPTSGVRGELLSFTFTAADAGPADVPIMYSIDWDGDGTVDETAISNSSITRQHAFATDGPVTVKATATDIDGLTGGESTHSFTIDVWQLRADDDNPSLTNLVWGGTAGDDHVEFEQVDPTTVLVRVPMLDGVATNDTESISGVTGKVIALGGLGNDLLDGRLLIGTAVQFIGGDGNDTLHGTEGNDELFGDNVGGGSSDNDEIFGYGGEDMIQGDGAEGASDLIFGGDGNDTIYADGAEGGLDANDTILGGEGDDLIYADGSEGGSDLLIGAAGNDTLYGGSGADLLIGGTGSDSLVGDTGQDLLIAGDTDLEFTELQGIHSEWSSGNSFTDRVDNVLGNTSGGLNGTTFLIPGDTVLEDDAVDSVLGGIDEDLLLYDFSEDLSDHQVGEDLSVDIGP</sequence>
<proteinExistence type="inferred from homology"/>
<dbReference type="PROSITE" id="PS51007">
    <property type="entry name" value="CYTC"/>
    <property type="match status" value="1"/>
</dbReference>
<dbReference type="InterPro" id="IPR034204">
    <property type="entry name" value="PfSUB1-like_cat_dom"/>
</dbReference>
<dbReference type="GO" id="GO:0006508">
    <property type="term" value="P:proteolysis"/>
    <property type="evidence" value="ECO:0007669"/>
    <property type="project" value="UniProtKB-KW"/>
</dbReference>
<dbReference type="InterPro" id="IPR013427">
    <property type="entry name" value="Haem-bd_dom_put"/>
</dbReference>
<evidence type="ECO:0000256" key="7">
    <source>
        <dbReference type="ARBA" id="ARBA00023529"/>
    </source>
</evidence>
<comment type="catalytic activity">
    <reaction evidence="7">
        <text>Hydrolysis of proteins with broad specificity for peptide bonds, and a preference for a large uncharged residue in P1. Hydrolyzes peptide amides.</text>
        <dbReference type="EC" id="3.4.21.62"/>
    </reaction>
</comment>
<dbReference type="InterPro" id="IPR000209">
    <property type="entry name" value="Peptidase_S8/S53_dom"/>
</dbReference>
<accession>A0A9P1BG63</accession>
<dbReference type="Gene3D" id="2.60.120.380">
    <property type="match status" value="2"/>
</dbReference>
<keyword evidence="4 10" id="KW-0378">Hydrolase</keyword>
<dbReference type="InterPro" id="IPR011041">
    <property type="entry name" value="Quinoprot_gluc/sorb_DH_b-prop"/>
</dbReference>
<dbReference type="InterPro" id="IPR009056">
    <property type="entry name" value="Cyt_c-like_dom"/>
</dbReference>
<feature type="active site" description="Charge relay system" evidence="10">
    <location>
        <position position="1331"/>
    </location>
</feature>
<dbReference type="InterPro" id="IPR036909">
    <property type="entry name" value="Cyt_c-like_dom_sf"/>
</dbReference>
<feature type="domain" description="Cytochrome c" evidence="12">
    <location>
        <begin position="921"/>
        <end position="1059"/>
    </location>
</feature>
<dbReference type="Gene3D" id="2.120.10.30">
    <property type="entry name" value="TolB, C-terminal domain"/>
    <property type="match status" value="1"/>
</dbReference>
<dbReference type="GO" id="GO:0004252">
    <property type="term" value="F:serine-type endopeptidase activity"/>
    <property type="evidence" value="ECO:0007669"/>
    <property type="project" value="UniProtKB-UniRule"/>
</dbReference>
<dbReference type="Pfam" id="PF04151">
    <property type="entry name" value="PPC"/>
    <property type="match status" value="1"/>
</dbReference>
<comment type="caution">
    <text evidence="13">The sequence shown here is derived from an EMBL/GenBank/DDBJ whole genome shotgun (WGS) entry which is preliminary data.</text>
</comment>
<dbReference type="NCBIfam" id="TIGR02603">
    <property type="entry name" value="CxxCH_TIGR02603"/>
    <property type="match status" value="1"/>
</dbReference>
<comment type="similarity">
    <text evidence="10">Belongs to the peptidase S8 family.</text>
</comment>
<dbReference type="PANTHER" id="PTHR33546">
    <property type="entry name" value="LARGE, MULTIFUNCTIONAL SECRETED PROTEIN-RELATED"/>
    <property type="match status" value="1"/>
</dbReference>
<dbReference type="InterPro" id="IPR022398">
    <property type="entry name" value="Peptidase_S8_His-AS"/>
</dbReference>
<dbReference type="Gene3D" id="2.60.40.10">
    <property type="entry name" value="Immunoglobulins"/>
    <property type="match status" value="1"/>
</dbReference>
<reference evidence="14 15" key="2">
    <citation type="submission" date="2024-05" db="EMBL/GenBank/DDBJ databases">
        <authorList>
            <person name="Chen Y."/>
            <person name="Shah S."/>
            <person name="Dougan E. K."/>
            <person name="Thang M."/>
            <person name="Chan C."/>
        </authorList>
    </citation>
    <scope>NUCLEOTIDE SEQUENCE [LARGE SCALE GENOMIC DNA]</scope>
</reference>
<dbReference type="EMBL" id="CAMXCT020000001">
    <property type="protein sequence ID" value="CAL1125205.1"/>
    <property type="molecule type" value="Genomic_DNA"/>
</dbReference>
<evidence type="ECO:0000256" key="1">
    <source>
        <dbReference type="ARBA" id="ARBA00022617"/>
    </source>
</evidence>
<keyword evidence="3 9" id="KW-0479">Metal-binding</keyword>
<dbReference type="PRINTS" id="PR00313">
    <property type="entry name" value="CABNDNGRPT"/>
</dbReference>
<dbReference type="InterPro" id="IPR001343">
    <property type="entry name" value="Hemolysn_Ca-bd"/>
</dbReference>
<dbReference type="CDD" id="cd07473">
    <property type="entry name" value="Peptidases_S8_Subtilisin_like"/>
    <property type="match status" value="1"/>
</dbReference>
<dbReference type="EMBL" id="CAMXCT010000001">
    <property type="protein sequence ID" value="CAI3971830.1"/>
    <property type="molecule type" value="Genomic_DNA"/>
</dbReference>
<feature type="chain" id="PRO_5043269415" description="subtilisin" evidence="11">
    <location>
        <begin position="25"/>
        <end position="2640"/>
    </location>
</feature>
<dbReference type="PANTHER" id="PTHR33546:SF1">
    <property type="entry name" value="LARGE, MULTIFUNCTIONAL SECRETED PROTEIN"/>
    <property type="match status" value="1"/>
</dbReference>
<evidence type="ECO:0000256" key="5">
    <source>
        <dbReference type="ARBA" id="ARBA00022825"/>
    </source>
</evidence>
<protein>
    <recommendedName>
        <fullName evidence="8">subtilisin</fullName>
        <ecNumber evidence="8">3.4.21.62</ecNumber>
    </recommendedName>
</protein>
<dbReference type="SUPFAM" id="SSF46626">
    <property type="entry name" value="Cytochrome c"/>
    <property type="match status" value="1"/>
</dbReference>
<gene>
    <name evidence="13" type="ORF">C1SCF055_LOCUS420</name>
</gene>
<dbReference type="InterPro" id="IPR007280">
    <property type="entry name" value="Peptidase_C_arc/bac"/>
</dbReference>
<dbReference type="PROSITE" id="PS00138">
    <property type="entry name" value="SUBTILASE_SER"/>
    <property type="match status" value="1"/>
</dbReference>
<dbReference type="SUPFAM" id="SSF49299">
    <property type="entry name" value="PKD domain"/>
    <property type="match status" value="1"/>
</dbReference>
<dbReference type="InterPro" id="IPR035986">
    <property type="entry name" value="PKD_dom_sf"/>
</dbReference>
<dbReference type="InterPro" id="IPR036852">
    <property type="entry name" value="Peptidase_S8/S53_dom_sf"/>
</dbReference>
<dbReference type="Pfam" id="PF00353">
    <property type="entry name" value="HemolysinCabind"/>
    <property type="match status" value="4"/>
</dbReference>
<dbReference type="InterPro" id="IPR015500">
    <property type="entry name" value="Peptidase_S8_subtilisin-rel"/>
</dbReference>
<keyword evidence="5 10" id="KW-0720">Serine protease</keyword>
<evidence type="ECO:0000256" key="10">
    <source>
        <dbReference type="PROSITE-ProRule" id="PRU01240"/>
    </source>
</evidence>
<keyword evidence="15" id="KW-1185">Reference proteome</keyword>
<feature type="signal peptide" evidence="11">
    <location>
        <begin position="1"/>
        <end position="24"/>
    </location>
</feature>
<dbReference type="Gene3D" id="3.40.50.200">
    <property type="entry name" value="Peptidase S8/S53 domain"/>
    <property type="match status" value="1"/>
</dbReference>
<evidence type="ECO:0000256" key="11">
    <source>
        <dbReference type="SAM" id="SignalP"/>
    </source>
</evidence>
<dbReference type="Pfam" id="PF06439">
    <property type="entry name" value="3keto-disac_hyd"/>
    <property type="match status" value="1"/>
</dbReference>
<evidence type="ECO:0000256" key="9">
    <source>
        <dbReference type="PROSITE-ProRule" id="PRU00433"/>
    </source>
</evidence>
<name>A0A9P1BG63_9DINO</name>
<feature type="active site" description="Charge relay system" evidence="10">
    <location>
        <position position="1274"/>
    </location>
</feature>
<evidence type="ECO:0000313" key="13">
    <source>
        <dbReference type="EMBL" id="CAI3971830.1"/>
    </source>
</evidence>
<evidence type="ECO:0000259" key="12">
    <source>
        <dbReference type="PROSITE" id="PS51007"/>
    </source>
</evidence>
<dbReference type="SUPFAM" id="SSF50952">
    <property type="entry name" value="Soluble quinoprotein glucose dehydrogenase"/>
    <property type="match status" value="1"/>
</dbReference>
<dbReference type="OrthoDB" id="10256524at2759"/>
<keyword evidence="2 10" id="KW-0645">Protease</keyword>
<dbReference type="InterPro" id="IPR018511">
    <property type="entry name" value="Hemolysin-typ_Ca-bd_CS"/>
</dbReference>
<dbReference type="PROSITE" id="PS51892">
    <property type="entry name" value="SUBTILASE"/>
    <property type="match status" value="1"/>
</dbReference>
<dbReference type="PRINTS" id="PR00723">
    <property type="entry name" value="SUBTILISIN"/>
</dbReference>
<evidence type="ECO:0000256" key="6">
    <source>
        <dbReference type="ARBA" id="ARBA00023004"/>
    </source>
</evidence>
<keyword evidence="6 9" id="KW-0408">Iron</keyword>